<evidence type="ECO:0000313" key="1">
    <source>
        <dbReference type="EMBL" id="MFD1799987.1"/>
    </source>
</evidence>
<reference evidence="2" key="1">
    <citation type="journal article" date="2019" name="Int. J. Syst. Evol. Microbiol.">
        <title>The Global Catalogue of Microorganisms (GCM) 10K type strain sequencing project: providing services to taxonomists for standard genome sequencing and annotation.</title>
        <authorList>
            <consortium name="The Broad Institute Genomics Platform"/>
            <consortium name="The Broad Institute Genome Sequencing Center for Infectious Disease"/>
            <person name="Wu L."/>
            <person name="Ma J."/>
        </authorList>
    </citation>
    <scope>NUCLEOTIDE SEQUENCE [LARGE SCALE GENOMIC DNA]</scope>
    <source>
        <strain evidence="2">KCTC 42143</strain>
    </source>
</reference>
<comment type="caution">
    <text evidence="1">The sequence shown here is derived from an EMBL/GenBank/DDBJ whole genome shotgun (WGS) entry which is preliminary data.</text>
</comment>
<dbReference type="Proteomes" id="UP001597285">
    <property type="component" value="Unassembled WGS sequence"/>
</dbReference>
<evidence type="ECO:0000313" key="2">
    <source>
        <dbReference type="Proteomes" id="UP001597285"/>
    </source>
</evidence>
<accession>A0ABW4NSZ3</accession>
<keyword evidence="2" id="KW-1185">Reference proteome</keyword>
<dbReference type="SUPFAM" id="SSF82185">
    <property type="entry name" value="Histone H3 K4-specific methyltransferase SET7/9 N-terminal domain"/>
    <property type="match status" value="1"/>
</dbReference>
<dbReference type="Gene3D" id="3.90.930.1">
    <property type="match status" value="1"/>
</dbReference>
<dbReference type="EMBL" id="JBHUFF010000014">
    <property type="protein sequence ID" value="MFD1799987.1"/>
    <property type="molecule type" value="Genomic_DNA"/>
</dbReference>
<organism evidence="1 2">
    <name type="scientific">Carnobacterium antarcticum</name>
    <dbReference type="NCBI Taxonomy" id="2126436"/>
    <lineage>
        <taxon>Bacteria</taxon>
        <taxon>Bacillati</taxon>
        <taxon>Bacillota</taxon>
        <taxon>Bacilli</taxon>
        <taxon>Lactobacillales</taxon>
        <taxon>Carnobacteriaceae</taxon>
        <taxon>Carnobacterium</taxon>
    </lineage>
</organism>
<name>A0ABW4NSZ3_9LACT</name>
<gene>
    <name evidence="1" type="ORF">ACFSBK_09010</name>
</gene>
<proteinExistence type="predicted"/>
<dbReference type="RefSeq" id="WP_058920005.1">
    <property type="nucleotide sequence ID" value="NZ_JBHSQC010000015.1"/>
</dbReference>
<dbReference type="Pfam" id="PF07661">
    <property type="entry name" value="MORN_2"/>
    <property type="match status" value="3"/>
</dbReference>
<sequence length="88" mass="10379">MNGYYKNGQIKQVTEDGIRTHYFENGKTKAIGLFDGQMQGKWKFYRKSGELWQIGHLDNDVKDGKWIRYHQNGQIEKEAQFDHGKEVN</sequence>
<protein>
    <submittedName>
        <fullName evidence="1">Toxin-antitoxin system YwqK family antitoxin</fullName>
    </submittedName>
</protein>
<dbReference type="InterPro" id="IPR011652">
    <property type="entry name" value="MORN_2"/>
</dbReference>